<proteinExistence type="predicted"/>
<dbReference type="GeneID" id="43664734"/>
<dbReference type="AlphaFoldDB" id="A0A5N7D185"/>
<dbReference type="RefSeq" id="XP_031937499.1">
    <property type="nucleotide sequence ID" value="XM_032080043.1"/>
</dbReference>
<keyword evidence="2" id="KW-1185">Reference proteome</keyword>
<organism evidence="1 2">
    <name type="scientific">Aspergillus pseudonomiae</name>
    <dbReference type="NCBI Taxonomy" id="1506151"/>
    <lineage>
        <taxon>Eukaryota</taxon>
        <taxon>Fungi</taxon>
        <taxon>Dikarya</taxon>
        <taxon>Ascomycota</taxon>
        <taxon>Pezizomycotina</taxon>
        <taxon>Eurotiomycetes</taxon>
        <taxon>Eurotiomycetidae</taxon>
        <taxon>Eurotiales</taxon>
        <taxon>Aspergillaceae</taxon>
        <taxon>Aspergillus</taxon>
        <taxon>Aspergillus subgen. Circumdati</taxon>
    </lineage>
</organism>
<accession>A0A5N7D185</accession>
<dbReference type="EMBL" id="ML736820">
    <property type="protein sequence ID" value="KAE8400180.1"/>
    <property type="molecule type" value="Genomic_DNA"/>
</dbReference>
<protein>
    <submittedName>
        <fullName evidence="1">Uncharacterized protein</fullName>
    </submittedName>
</protein>
<gene>
    <name evidence="1" type="ORF">BDV37DRAFT_213064</name>
</gene>
<dbReference type="Proteomes" id="UP000325579">
    <property type="component" value="Unassembled WGS sequence"/>
</dbReference>
<sequence>MVIWIGSCYFRENHPIFSQDTKWQGRKQCLLATVTTPLGICILFCGRISGFCISASSFIFLQPCHIERLCQNTK</sequence>
<evidence type="ECO:0000313" key="2">
    <source>
        <dbReference type="Proteomes" id="UP000325579"/>
    </source>
</evidence>
<evidence type="ECO:0000313" key="1">
    <source>
        <dbReference type="EMBL" id="KAE8400180.1"/>
    </source>
</evidence>
<name>A0A5N7D185_9EURO</name>
<reference evidence="1 2" key="1">
    <citation type="submission" date="2019-04" db="EMBL/GenBank/DDBJ databases">
        <authorList>
            <consortium name="DOE Joint Genome Institute"/>
            <person name="Mondo S."/>
            <person name="Kjaerbolling I."/>
            <person name="Vesth T."/>
            <person name="Frisvad J.C."/>
            <person name="Nybo J.L."/>
            <person name="Theobald S."/>
            <person name="Kildgaard S."/>
            <person name="Isbrandt T."/>
            <person name="Kuo A."/>
            <person name="Sato A."/>
            <person name="Lyhne E.K."/>
            <person name="Kogle M.E."/>
            <person name="Wiebenga A."/>
            <person name="Kun R.S."/>
            <person name="Lubbers R.J."/>
            <person name="Makela M.R."/>
            <person name="Barry K."/>
            <person name="Chovatia M."/>
            <person name="Clum A."/>
            <person name="Daum C."/>
            <person name="Haridas S."/>
            <person name="He G."/>
            <person name="LaButti K."/>
            <person name="Lipzen A."/>
            <person name="Riley R."/>
            <person name="Salamov A."/>
            <person name="Simmons B.A."/>
            <person name="Magnuson J.K."/>
            <person name="Henrissat B."/>
            <person name="Mortensen U.H."/>
            <person name="Larsen T.O."/>
            <person name="Devries R.P."/>
            <person name="Grigoriev I.V."/>
            <person name="Machida M."/>
            <person name="Baker S.E."/>
            <person name="Andersen M.R."/>
            <person name="Cantor M.N."/>
            <person name="Hua S.X."/>
        </authorList>
    </citation>
    <scope>NUCLEOTIDE SEQUENCE [LARGE SCALE GENOMIC DNA]</scope>
    <source>
        <strain evidence="1 2">CBS 119388</strain>
    </source>
</reference>